<keyword evidence="1" id="KW-0812">Transmembrane</keyword>
<organism evidence="3 4">
    <name type="scientific">Leptospira meyeri</name>
    <dbReference type="NCBI Taxonomy" id="29508"/>
    <lineage>
        <taxon>Bacteria</taxon>
        <taxon>Pseudomonadati</taxon>
        <taxon>Spirochaetota</taxon>
        <taxon>Spirochaetia</taxon>
        <taxon>Leptospirales</taxon>
        <taxon>Leptospiraceae</taxon>
        <taxon>Leptospira</taxon>
    </lineage>
</organism>
<evidence type="ECO:0000313" key="3">
    <source>
        <dbReference type="EMBL" id="TDY66520.1"/>
    </source>
</evidence>
<dbReference type="AlphaFoldDB" id="A0A4R8MM04"/>
<reference evidence="3 4" key="1">
    <citation type="submission" date="2019-03" db="EMBL/GenBank/DDBJ databases">
        <title>Genomic Encyclopedia of Archaeal and Bacterial Type Strains, Phase II (KMG-II): from individual species to whole genera.</title>
        <authorList>
            <person name="Goeker M."/>
        </authorList>
    </citation>
    <scope>NUCLEOTIDE SEQUENCE [LARGE SCALE GENOMIC DNA]</scope>
    <source>
        <strain evidence="3 4">DSM 21537</strain>
    </source>
</reference>
<accession>A0A4R8MM04</accession>
<evidence type="ECO:0000313" key="4">
    <source>
        <dbReference type="Proteomes" id="UP000294684"/>
    </source>
</evidence>
<dbReference type="InterPro" id="IPR024983">
    <property type="entry name" value="CHAT_dom"/>
</dbReference>
<comment type="caution">
    <text evidence="3">The sequence shown here is derived from an EMBL/GenBank/DDBJ whole genome shotgun (WGS) entry which is preliminary data.</text>
</comment>
<dbReference type="STRING" id="1193051.LEP1GSC017_0023"/>
<evidence type="ECO:0000256" key="1">
    <source>
        <dbReference type="SAM" id="Phobius"/>
    </source>
</evidence>
<keyword evidence="1" id="KW-0472">Membrane</keyword>
<dbReference type="EMBL" id="SORO01000006">
    <property type="protein sequence ID" value="TDY66520.1"/>
    <property type="molecule type" value="Genomic_DNA"/>
</dbReference>
<sequence length="486" mass="55953">MKTIRILAKQEYAEVLVSESSNRFNVVEPFHSIKKSFLSEFLVSWSDWIRQVDAVQIDESKPQDQDYSEKLQEFSNYFKTLLFGNSLGRIELDSARFIADFAFSSLPFEILQTNNTKIYRTIRSDRLPPSGRIGEGVLYIENHFKAENLFHGMKEEREEVVKIWNKNRLVSKQLVGYGLTKNRLLEKISSMKYIHYSGHSYRDGIYLSDDIILDAETIASFDLSNVQLVYFNSCSSATLLANAFLQAGAKEVVGYLGDVRNDVAREAGKGFWSEFLKSRSSSFALKVVRSILEMKFGKGYPGAYQLVHFGEYSPANQFGYIPSLKKIYSSGIILFLAFVVYLSFFKEENTKYQELEMVFVPAKNSSGENKSIAIRKNSKLKTESIDSLKVIDKKYSRPNSNIESAQVDKEKDVSNAQEKSKIGNLERFLDQHHSEELKKEVYDYLNDKSSISVPKEKREEELIRILTTEEDSELIRYRLRQLGNKR</sequence>
<gene>
    <name evidence="3" type="ORF">CLV96_3899</name>
</gene>
<name>A0A4R8MM04_LEPME</name>
<proteinExistence type="predicted"/>
<protein>
    <submittedName>
        <fullName evidence="3">CHAT domain-containing protein</fullName>
    </submittedName>
</protein>
<dbReference type="Pfam" id="PF12770">
    <property type="entry name" value="CHAT"/>
    <property type="match status" value="1"/>
</dbReference>
<dbReference type="Proteomes" id="UP000294684">
    <property type="component" value="Unassembled WGS sequence"/>
</dbReference>
<keyword evidence="4" id="KW-1185">Reference proteome</keyword>
<keyword evidence="1" id="KW-1133">Transmembrane helix</keyword>
<feature type="transmembrane region" description="Helical" evidence="1">
    <location>
        <begin position="327"/>
        <end position="345"/>
    </location>
</feature>
<feature type="domain" description="CHAT" evidence="2">
    <location>
        <begin position="150"/>
        <end position="289"/>
    </location>
</feature>
<evidence type="ECO:0000259" key="2">
    <source>
        <dbReference type="Pfam" id="PF12770"/>
    </source>
</evidence>